<dbReference type="EMBL" id="QVLV01000001">
    <property type="protein sequence ID" value="RGE65091.1"/>
    <property type="molecule type" value="Genomic_DNA"/>
</dbReference>
<feature type="chain" id="PRO_5038303293" evidence="2">
    <location>
        <begin position="25"/>
        <end position="607"/>
    </location>
</feature>
<protein>
    <submittedName>
        <fullName evidence="4">Extracellular solute-binding protein</fullName>
    </submittedName>
</protein>
<evidence type="ECO:0000313" key="4">
    <source>
        <dbReference type="EMBL" id="RGE73107.1"/>
    </source>
</evidence>
<dbReference type="PANTHER" id="PTHR43649">
    <property type="entry name" value="ARABINOSE-BINDING PROTEIN-RELATED"/>
    <property type="match status" value="1"/>
</dbReference>
<dbReference type="PANTHER" id="PTHR43649:SF12">
    <property type="entry name" value="DIACETYLCHITOBIOSE BINDING PROTEIN DASA"/>
    <property type="match status" value="1"/>
</dbReference>
<feature type="compositionally biased region" description="Low complexity" evidence="1">
    <location>
        <begin position="45"/>
        <end position="54"/>
    </location>
</feature>
<accession>A0A3E3J184</accession>
<dbReference type="PROSITE" id="PS51257">
    <property type="entry name" value="PROKAR_LIPOPROTEIN"/>
    <property type="match status" value="1"/>
</dbReference>
<proteinExistence type="predicted"/>
<keyword evidence="2" id="KW-0732">Signal</keyword>
<dbReference type="OrthoDB" id="3235892at2"/>
<comment type="caution">
    <text evidence="4">The sequence shown here is derived from an EMBL/GenBank/DDBJ whole genome shotgun (WGS) entry which is preliminary data.</text>
</comment>
<dbReference type="AlphaFoldDB" id="A0A3E3J184"/>
<gene>
    <name evidence="4" type="ORF">DWY69_06400</name>
    <name evidence="3" type="ORF">DXC51_01840</name>
</gene>
<evidence type="ECO:0000313" key="6">
    <source>
        <dbReference type="Proteomes" id="UP000261166"/>
    </source>
</evidence>
<dbReference type="EMBL" id="QVLU01000004">
    <property type="protein sequence ID" value="RGE73107.1"/>
    <property type="molecule type" value="Genomic_DNA"/>
</dbReference>
<dbReference type="Gene3D" id="3.40.190.10">
    <property type="entry name" value="Periplasmic binding protein-like II"/>
    <property type="match status" value="3"/>
</dbReference>
<evidence type="ECO:0000313" key="3">
    <source>
        <dbReference type="EMBL" id="RGE65091.1"/>
    </source>
</evidence>
<keyword evidence="5" id="KW-1185">Reference proteome</keyword>
<sequence>MKNRYWKRVAALALSGALVIGTLAGCGSGTTASSQEQPSQAGNKETAAQAAGTEEAAEDSGVSFDLAAFEGEHSGNPVSISLYPFNANLTSGTVSGYLGDFFKTKGLAIDVWAYSDEKTNAILASGDLPDVMHVNAENLSLMIDAGMVLKLDDYLDDLPHVQAAIEKNGLGPALEFVKNYRSNDTGSLYAMPTNVGGTDITDMGDRNVVRLNWSIYEEIGAPEINSYDELITVAKQMMEAHPTDDSGNKIYGTVLNSGSDTEYWGNIITWLRWHGYTENQLPYLLETNMIEGKYSSILEDNSVYYQGLKFYFDCMQAGILDPDSINTDRSTAGKKTRMFGGGTQPGWRNEYFEYWIPGTKYYINSETLYGDAIFGNTDEYIVVNANTKNLEACLAFIDMMADPDAQMMGNAGPEGDMYEINGNVLTLTEKAKEYNQAATGDKYFYDNGEQAYLWNTSWILAQSAVMTYKGPNGEDLISVHTGWPEEKAIANDNEAYRSWKETTGYDSWQDLVDTNNCAVYTSDLDFINSFLSTPDDSMKLTMSTINDKVVDASWKMVYAEDEETFQSIWQQMVADCKDLGAEDLIQWRLDDIEKARNERDAVLNAAE</sequence>
<reference evidence="4 6" key="1">
    <citation type="submission" date="2018-08" db="EMBL/GenBank/DDBJ databases">
        <title>A genome reference for cultivated species of the human gut microbiota.</title>
        <authorList>
            <person name="Zou Y."/>
            <person name="Xue W."/>
            <person name="Luo G."/>
        </authorList>
    </citation>
    <scope>NUCLEOTIDE SEQUENCE [LARGE SCALE GENOMIC DNA]</scope>
    <source>
        <strain evidence="4 6">AF26-4BH</strain>
        <strain evidence="3">TF05-5AC</strain>
    </source>
</reference>
<feature type="signal peptide" evidence="2">
    <location>
        <begin position="1"/>
        <end position="24"/>
    </location>
</feature>
<dbReference type="RefSeq" id="WP_025488222.1">
    <property type="nucleotide sequence ID" value="NZ_CALBAU010000443.1"/>
</dbReference>
<feature type="region of interest" description="Disordered" evidence="1">
    <location>
        <begin position="29"/>
        <end position="54"/>
    </location>
</feature>
<dbReference type="Proteomes" id="UP000260812">
    <property type="component" value="Unassembled WGS sequence"/>
</dbReference>
<evidence type="ECO:0000256" key="2">
    <source>
        <dbReference type="SAM" id="SignalP"/>
    </source>
</evidence>
<dbReference type="SUPFAM" id="SSF53850">
    <property type="entry name" value="Periplasmic binding protein-like II"/>
    <property type="match status" value="1"/>
</dbReference>
<feature type="compositionally biased region" description="Polar residues" evidence="1">
    <location>
        <begin position="29"/>
        <end position="43"/>
    </location>
</feature>
<dbReference type="Proteomes" id="UP000261166">
    <property type="component" value="Unassembled WGS sequence"/>
</dbReference>
<dbReference type="Pfam" id="PF01547">
    <property type="entry name" value="SBP_bac_1"/>
    <property type="match status" value="1"/>
</dbReference>
<dbReference type="InterPro" id="IPR050490">
    <property type="entry name" value="Bact_solute-bd_prot1"/>
</dbReference>
<dbReference type="GeneID" id="97985654"/>
<evidence type="ECO:0000313" key="5">
    <source>
        <dbReference type="Proteomes" id="UP000260812"/>
    </source>
</evidence>
<organism evidence="4 6">
    <name type="scientific">Eisenbergiella massiliensis</name>
    <dbReference type="NCBI Taxonomy" id="1720294"/>
    <lineage>
        <taxon>Bacteria</taxon>
        <taxon>Bacillati</taxon>
        <taxon>Bacillota</taxon>
        <taxon>Clostridia</taxon>
        <taxon>Lachnospirales</taxon>
        <taxon>Lachnospiraceae</taxon>
        <taxon>Eisenbergiella</taxon>
    </lineage>
</organism>
<evidence type="ECO:0000256" key="1">
    <source>
        <dbReference type="SAM" id="MobiDB-lite"/>
    </source>
</evidence>
<name>A0A3E3J184_9FIRM</name>
<dbReference type="InterPro" id="IPR006059">
    <property type="entry name" value="SBP"/>
</dbReference>